<dbReference type="SUPFAM" id="SSF57567">
    <property type="entry name" value="Serine protease inhibitors"/>
    <property type="match status" value="3"/>
</dbReference>
<name>A0ABR3L5D6_9TELE</name>
<dbReference type="Pfam" id="PF23244">
    <property type="entry name" value="VWF"/>
    <property type="match status" value="1"/>
</dbReference>
<feature type="disulfide bond" evidence="4">
    <location>
        <begin position="2797"/>
        <end position="2849"/>
    </location>
</feature>
<feature type="domain" description="VWFD" evidence="7">
    <location>
        <begin position="63"/>
        <end position="235"/>
    </location>
</feature>
<evidence type="ECO:0000256" key="1">
    <source>
        <dbReference type="ARBA" id="ARBA00022737"/>
    </source>
</evidence>
<dbReference type="SMART" id="SM00041">
    <property type="entry name" value="CT"/>
    <property type="match status" value="1"/>
</dbReference>
<dbReference type="InterPro" id="IPR050780">
    <property type="entry name" value="Mucin_vWF_Thrombospondin_sf"/>
</dbReference>
<dbReference type="InterPro" id="IPR001846">
    <property type="entry name" value="VWF_type-D"/>
</dbReference>
<feature type="disulfide bond" evidence="4">
    <location>
        <begin position="2782"/>
        <end position="2831"/>
    </location>
</feature>
<sequence length="2859" mass="342182">MVVVSMGTVRMSQMWMLRWVILLMMGLQSVQAGSVESNMEGTEKPIVDFMTTAAEPNPDYRSTICSTWGNFHLKTFDGHFFQVPYTCNYILAVKCHDRAPDFNIEMQRGTVNGSIIFSKIIINLQGTVIELTNNDIIMDGQVLYNATSKDGITVTMSASSVKVSKKYVVAVFFEKDQSLLIELSDNYRDQTCGLCGNFNGIKEDDSINSDDLANLKVPSPESCVKVDLPFNDHCENQTSICQQYLSSPGFSDCYRVMDMNLFEKTCVDDLCHCFGNHDCLCNTLTEISRQCTHAGGKPGTWRTEELCPMTCPLNMEYLECGNPCKDTCSDPDASLLCTEHCVDGCFCPKGTIEDDIGKKGCIPVNECPCEHNGNIYLSGESYKQACITCECAAGHWNCTDLECPGICSVVGGSHIITYDGKKFTFDGSCDYILHLQHSNDSDIAVVGNLAQCDEAQKETCLNSVTLVISGTTISFSSSGSVMNENSKLPYLLPVIKGPVSIFKPSSSFIIAELNSLHLEIQLAPVMQLYIVASTEEKGKMSGLCGNYNDNREDDFKTESGIIEDTSPTFVNLWKKNFYSCTDVKNTIFSNNPCSVASNTEKMAEDWCSRLTNPNGVFSPCHSEIRPEIYYQWCVYDTCKCADIKKCMCAAVSNYAHACASRGIILQGWMDSDPCGTVTECPGNMKYSYGVTSCGSTCRLLSIHDYNCSMSFTPVFGCVCPEGTYLNEAGSCVPAHQCPCYDGDKVIDPSEIFYSNGVKCKCTHGKLHCSSQEDCKAPKTFFKCLNPGKRGTECQRTCEKQDLNSCVSTGCVSGCMCPDDLLANGTDGCVTRENCPCTHNGVTYFPGDQVQQDCNTCTCKDGMWNCTEKECYGTCTIYGDGHFRTFDGKRYSFPGDCKHTIAQDYCNMNQALTFSLIAENKLCETTETMCKSVSLLFGGKVCGLCGNFDDNANNDFVKHNGEVVTNPEEFGNSWKVDSGPYYEDCVKDTYTCETGGDCDCLCTAVAAYAAECRKKEVCVTWRSPDFCLCCILYPSTYNHFHHYNNYCVNHIYRNNTFHNNINRNTYNHFHYININRDTYNHFHHNNIYCNDNIYRDRNNTYYNINRDTYNHFHYNNIYCNNNIYRDRNNTYYNNINRDTYNHFHYYNIYCNNNIYRDRNDTNYNNINRDTYNHFHYNNIYCNNNTYITLLSSKHYPNYNIYCNNNIYRDRNNTYYNINRDTYNHFHYNNIYCNNNIYRDRNDTYYNNINRDTYNHFHYNNIYCNNNIYRDRNDTYYNINRDTYNHFHYNIYCNNNIYRDRNDTYYNINRDTNNHFHYNNIYCNNNIYRDRNDTYYNINRDTYNHFHYNNIYCNNNIYRDRNDTYYNINRDTNNHFHYYNIYCNNNTYITLLSSKHYPNYNIYCNDNIYRDRNNTYYNINRDTYNHFHYNNIYCNNNIYRDRNDTNYNNINRDTYNHFHYYNIYCNNNIYRDRNNTYYNNINRDTNNHFHYYNIYCNNNTYITLLSSNHYPNYNIYCNDNIYRDRNNTYYNINRDTYNHFHYNNIYCNNNIYRDRNDTYYNNINRDTYNHFHYNNIYCNNNIYRDRNDTYYNINRDTYNHFHYNIYCNNNIYRDRNDTYYNINRDTNNHFHYNNIYCNNNIYRDRNDTYYNINRDTYNHFHYNNIYCNNNIYRDRNDTYYNINRDTNNHFHYYNIYCNNNTYITLLSSKHYPNYNIYCNDNIYRDRNNTYYNINRDTYNHFHYNNIYCNNNIYRDRNDTNYNNINRDTYNHFHYYNIYCNNNIYRDRNNTYYNNINRDTNNHFHYYNIYCNNNTYITLLSSNHYPNYNIYCNDNIYRDRNNTYYNINRDTYNHFHYNNIYCNNNIYRDRNDTYYNNINRDTYNHFHYYNIYCNNNIYRDRNDTYYNNININRDTNNHFHYYNIYCNNNIYRDRNNTYYNINRDTYNHFHYNNIYCNNNIYRDRNDTYYNNININRDTYNHFHYYNIYCNNNIYRDRNDNNYNNINRDTNNHFHYNNIYCNNNIYRDRNDTNYNNINRDTNNHFHYNNIYCNNNIYRDRNNTYYNINRDTYNHFHYNNIYCNNNIYRDRNDTYYNNINRDTYNHFHYNNIYCNNNTYITLRVSSNHYPNYNIYCNNNIYRDRNNTYYNINRDTYNHFHYNNIYCNNNIYRDRNDTYYNINRDTYNHFHYNNIYCNNNIYRDRNNTNYNNININRDTYNHFHYNNIYCNNIYRDRNDTYYNINRDTYNHFHYNNIYCNNNIYRDRNNTNYNNININRDTYNHFHYNNIYCNNIYRDRNDTYYNNINRDTYNHFHYNNIYCNNNIYRDRNNTNYNNININRDTYNHFHYYNIYCNNNIYRDRNDTYYNINRDTYNHFHYNNIYCNNNIYRDRNDTYYNNINRDTYNHFHYNNIYCNNNIYRDRNDTYYNINRDTYNHFHYNNIYCNNNIHRDRNNTYYNINRDTYNHFHYNNIYCNNNIYRDRNDTYYNNINRDTYNHFHYNNIYCNNNTYITLRVSSNHYPNYNIYCNNNIYRDRNNTYTNTMFPEGVCDNSTANDCRLPNGTIDKSCENMAQFWMLPPGCSPPPVPPSPPKCPPEMYTACELIKSNSQREMVSFTKTRLKRFKQIIHWLQQQPLMLLEQPQSGSEYVKQKGECCGTCVPNMCTYTADNTTYHLQVGQILGDKCENVTCRKDNGSFVIKKTKPCSSSSLSCGSDREGYKFKCTTATCREINGMFLMTESIKKCPELNPDDCEPGTLTLDVDGCCQICKSRNCVLQKNITHLHVDGCTSIEPVEVTSCTGHCDSKSMYSMDTKSMMHSCFCCHEEKTNHRNVTLNCADNSKIVRDYVYIESCVCNECVDKNTSG</sequence>
<evidence type="ECO:0000259" key="7">
    <source>
        <dbReference type="PROSITE" id="PS51233"/>
    </source>
</evidence>
<comment type="caution">
    <text evidence="8">The sequence shown here is derived from an EMBL/GenBank/DDBJ whole genome shotgun (WGS) entry which is preliminary data.</text>
</comment>
<proteinExistence type="predicted"/>
<dbReference type="InterPro" id="IPR002919">
    <property type="entry name" value="TIL_dom"/>
</dbReference>
<keyword evidence="5" id="KW-0732">Signal</keyword>
<dbReference type="EMBL" id="JAYMGO010000025">
    <property type="protein sequence ID" value="KAL1247256.1"/>
    <property type="molecule type" value="Genomic_DNA"/>
</dbReference>
<evidence type="ECO:0000256" key="5">
    <source>
        <dbReference type="SAM" id="SignalP"/>
    </source>
</evidence>
<feature type="domain" description="CTCK" evidence="6">
    <location>
        <begin position="2763"/>
        <end position="2853"/>
    </location>
</feature>
<dbReference type="Gene3D" id="2.10.25.10">
    <property type="entry name" value="Laminin"/>
    <property type="match status" value="3"/>
</dbReference>
<accession>A0ABR3L5D6</accession>
<feature type="domain" description="VWFD" evidence="7">
    <location>
        <begin position="405"/>
        <end position="581"/>
    </location>
</feature>
<feature type="disulfide bond" evidence="4">
    <location>
        <begin position="2793"/>
        <end position="2847"/>
    </location>
</feature>
<dbReference type="Pfam" id="PF00094">
    <property type="entry name" value="VWD"/>
    <property type="match status" value="3"/>
</dbReference>
<comment type="caution">
    <text evidence="4">Lacks conserved residue(s) required for the propagation of feature annotation.</text>
</comment>
<keyword evidence="3" id="KW-0325">Glycoprotein</keyword>
<dbReference type="InterPro" id="IPR036084">
    <property type="entry name" value="Ser_inhib-like_sf"/>
</dbReference>
<evidence type="ECO:0000256" key="2">
    <source>
        <dbReference type="ARBA" id="ARBA00023157"/>
    </source>
</evidence>
<evidence type="ECO:0000313" key="9">
    <source>
        <dbReference type="Proteomes" id="UP001558613"/>
    </source>
</evidence>
<dbReference type="Pfam" id="PF08742">
    <property type="entry name" value="C8"/>
    <property type="match status" value="3"/>
</dbReference>
<dbReference type="Proteomes" id="UP001558613">
    <property type="component" value="Unassembled WGS sequence"/>
</dbReference>
<evidence type="ECO:0000259" key="6">
    <source>
        <dbReference type="PROSITE" id="PS01225"/>
    </source>
</evidence>
<dbReference type="SMART" id="SM00215">
    <property type="entry name" value="VWC_out"/>
    <property type="match status" value="2"/>
</dbReference>
<keyword evidence="2 4" id="KW-1015">Disulfide bond</keyword>
<feature type="chain" id="PRO_5046972182" evidence="5">
    <location>
        <begin position="33"/>
        <end position="2859"/>
    </location>
</feature>
<dbReference type="Pfam" id="PF01826">
    <property type="entry name" value="TIL"/>
    <property type="match status" value="2"/>
</dbReference>
<evidence type="ECO:0000256" key="3">
    <source>
        <dbReference type="ARBA" id="ARBA00023180"/>
    </source>
</evidence>
<dbReference type="InterPro" id="IPR014853">
    <property type="entry name" value="VWF/SSPO/ZAN-like_Cys-rich_dom"/>
</dbReference>
<protein>
    <submittedName>
        <fullName evidence="8">Uncharacterized protein</fullName>
    </submittedName>
</protein>
<feature type="domain" description="VWFD" evidence="7">
    <location>
        <begin position="872"/>
        <end position="966"/>
    </location>
</feature>
<dbReference type="PANTHER" id="PTHR11339:SF408">
    <property type="entry name" value="MUCIN-5B"/>
    <property type="match status" value="1"/>
</dbReference>
<dbReference type="CDD" id="cd19941">
    <property type="entry name" value="TIL"/>
    <property type="match status" value="3"/>
</dbReference>
<evidence type="ECO:0000256" key="4">
    <source>
        <dbReference type="PROSITE-ProRule" id="PRU00039"/>
    </source>
</evidence>
<organism evidence="8 9">
    <name type="scientific">Cirrhinus molitorella</name>
    <name type="common">mud carp</name>
    <dbReference type="NCBI Taxonomy" id="172907"/>
    <lineage>
        <taxon>Eukaryota</taxon>
        <taxon>Metazoa</taxon>
        <taxon>Chordata</taxon>
        <taxon>Craniata</taxon>
        <taxon>Vertebrata</taxon>
        <taxon>Euteleostomi</taxon>
        <taxon>Actinopterygii</taxon>
        <taxon>Neopterygii</taxon>
        <taxon>Teleostei</taxon>
        <taxon>Ostariophysi</taxon>
        <taxon>Cypriniformes</taxon>
        <taxon>Cyprinidae</taxon>
        <taxon>Labeoninae</taxon>
        <taxon>Labeonini</taxon>
        <taxon>Cirrhinus</taxon>
    </lineage>
</organism>
<dbReference type="SMART" id="SM00832">
    <property type="entry name" value="C8"/>
    <property type="match status" value="3"/>
</dbReference>
<dbReference type="InterPro" id="IPR006207">
    <property type="entry name" value="Cys_knot_C"/>
</dbReference>
<dbReference type="PROSITE" id="PS01225">
    <property type="entry name" value="CTCK_2"/>
    <property type="match status" value="1"/>
</dbReference>
<dbReference type="PROSITE" id="PS01185">
    <property type="entry name" value="CTCK_1"/>
    <property type="match status" value="1"/>
</dbReference>
<evidence type="ECO:0000313" key="8">
    <source>
        <dbReference type="EMBL" id="KAL1247256.1"/>
    </source>
</evidence>
<dbReference type="InterPro" id="IPR001007">
    <property type="entry name" value="VWF_dom"/>
</dbReference>
<keyword evidence="9" id="KW-1185">Reference proteome</keyword>
<gene>
    <name evidence="8" type="ORF">QQF64_022632</name>
</gene>
<feature type="signal peptide" evidence="5">
    <location>
        <begin position="1"/>
        <end position="32"/>
    </location>
</feature>
<dbReference type="PANTHER" id="PTHR11339">
    <property type="entry name" value="EXTRACELLULAR MATRIX GLYCOPROTEIN RELATED"/>
    <property type="match status" value="1"/>
</dbReference>
<dbReference type="PROSITE" id="PS51233">
    <property type="entry name" value="VWFD"/>
    <property type="match status" value="3"/>
</dbReference>
<dbReference type="SMART" id="SM00216">
    <property type="entry name" value="VWD"/>
    <property type="match status" value="3"/>
</dbReference>
<keyword evidence="1" id="KW-0677">Repeat</keyword>
<reference evidence="8 9" key="1">
    <citation type="submission" date="2023-09" db="EMBL/GenBank/DDBJ databases">
        <authorList>
            <person name="Wang M."/>
        </authorList>
    </citation>
    <scope>NUCLEOTIDE SEQUENCE [LARGE SCALE GENOMIC DNA]</scope>
    <source>
        <strain evidence="8">GT-2023</strain>
        <tissue evidence="8">Liver</tissue>
    </source>
</reference>
<dbReference type="SUPFAM" id="SSF57603">
    <property type="entry name" value="FnI-like domain"/>
    <property type="match status" value="2"/>
</dbReference>